<accession>A0AAN7YBQ8</accession>
<keyword evidence="1" id="KW-1133">Transmembrane helix</keyword>
<evidence type="ECO:0000313" key="3">
    <source>
        <dbReference type="Proteomes" id="UP001335648"/>
    </source>
</evidence>
<keyword evidence="3" id="KW-1185">Reference proteome</keyword>
<dbReference type="Proteomes" id="UP001335648">
    <property type="component" value="Unassembled WGS sequence"/>
</dbReference>
<keyword evidence="1" id="KW-0472">Membrane</keyword>
<evidence type="ECO:0000313" key="2">
    <source>
        <dbReference type="EMBL" id="KAK5874830.1"/>
    </source>
</evidence>
<feature type="transmembrane region" description="Helical" evidence="1">
    <location>
        <begin position="36"/>
        <end position="55"/>
    </location>
</feature>
<keyword evidence="1" id="KW-0812">Transmembrane</keyword>
<gene>
    <name evidence="2" type="ORF">CesoFtcFv8_027379</name>
</gene>
<dbReference type="AlphaFoldDB" id="A0AAN7YBQ8"/>
<comment type="caution">
    <text evidence="2">The sequence shown here is derived from an EMBL/GenBank/DDBJ whole genome shotgun (WGS) entry which is preliminary data.</text>
</comment>
<dbReference type="EMBL" id="JAULUE010002069">
    <property type="protein sequence ID" value="KAK5874830.1"/>
    <property type="molecule type" value="Genomic_DNA"/>
</dbReference>
<protein>
    <submittedName>
        <fullName evidence="2">Uncharacterized protein</fullName>
    </submittedName>
</protein>
<reference evidence="2 3" key="1">
    <citation type="journal article" date="2023" name="Mol. Biol. Evol.">
        <title>Genomics of Secondarily Temperate Adaptation in the Only Non-Antarctic Icefish.</title>
        <authorList>
            <person name="Rivera-Colon A.G."/>
            <person name="Rayamajhi N."/>
            <person name="Minhas B.F."/>
            <person name="Madrigal G."/>
            <person name="Bilyk K.T."/>
            <person name="Yoon V."/>
            <person name="Hune M."/>
            <person name="Gregory S."/>
            <person name="Cheng C.H.C."/>
            <person name="Catchen J.M."/>
        </authorList>
    </citation>
    <scope>NUCLEOTIDE SEQUENCE [LARGE SCALE GENOMIC DNA]</scope>
    <source>
        <strain evidence="2">JC2023a</strain>
    </source>
</reference>
<proteinExistence type="predicted"/>
<name>A0AAN7YBQ8_9TELE</name>
<organism evidence="2 3">
    <name type="scientific">Champsocephalus esox</name>
    <name type="common">pike icefish</name>
    <dbReference type="NCBI Taxonomy" id="159716"/>
    <lineage>
        <taxon>Eukaryota</taxon>
        <taxon>Metazoa</taxon>
        <taxon>Chordata</taxon>
        <taxon>Craniata</taxon>
        <taxon>Vertebrata</taxon>
        <taxon>Euteleostomi</taxon>
        <taxon>Actinopterygii</taxon>
        <taxon>Neopterygii</taxon>
        <taxon>Teleostei</taxon>
        <taxon>Neoteleostei</taxon>
        <taxon>Acanthomorphata</taxon>
        <taxon>Eupercaria</taxon>
        <taxon>Perciformes</taxon>
        <taxon>Notothenioidei</taxon>
        <taxon>Channichthyidae</taxon>
        <taxon>Champsocephalus</taxon>
    </lineage>
</organism>
<sequence length="79" mass="9306">MEKLNKQRWSTEETSCLLGIWASEEMQRKLEHNRPLLLLLLLLSAVRGFRAVWLYEANGYVMTQTMTQHQPDSGRREKS</sequence>
<evidence type="ECO:0000256" key="1">
    <source>
        <dbReference type="SAM" id="Phobius"/>
    </source>
</evidence>